<dbReference type="PANTHER" id="PTHR47505:SF1">
    <property type="entry name" value="DNA UTILIZATION PROTEIN YHGH"/>
    <property type="match status" value="1"/>
</dbReference>
<comment type="similarity">
    <text evidence="1">Belongs to the ComF/GntX family.</text>
</comment>
<comment type="caution">
    <text evidence="2">The sequence shown here is derived from an EMBL/GenBank/DDBJ whole genome shotgun (WGS) entry which is preliminary data.</text>
</comment>
<dbReference type="PANTHER" id="PTHR47505">
    <property type="entry name" value="DNA UTILIZATION PROTEIN YHGH"/>
    <property type="match status" value="1"/>
</dbReference>
<protein>
    <submittedName>
        <fullName evidence="2">ComF family protein</fullName>
    </submittedName>
</protein>
<dbReference type="Gene3D" id="3.40.50.2020">
    <property type="match status" value="1"/>
</dbReference>
<dbReference type="InterPro" id="IPR029057">
    <property type="entry name" value="PRTase-like"/>
</dbReference>
<sequence length="251" mass="25646">MDGVLRAARAWERELRDLLLPRGCAGCDRPDETLCADCRALFLTGRAWTLRRDGIAVPCFACADYRGAARNAVLAWKDHDDVELDADFADAMRALGAAACGSVVGAVDVDAVVPVPSSAASRRRRGRAHVRPLAKGVAAGLKPCGAGTGPRIADVLRIGGAGAKSVAVGGVRGRAHRLDDRVRVAGGGRGSETLRGRRVALVDDIVTTGATLAHCALAVRAAGGVVVAAFALARTPAPGECGPTLSGISAG</sequence>
<name>A0A7K3TGX4_9BIFI</name>
<dbReference type="InterPro" id="IPR051910">
    <property type="entry name" value="ComF/GntX_DNA_util-trans"/>
</dbReference>
<organism evidence="2 3">
    <name type="scientific">Bifidobacterium avesanii</name>
    <dbReference type="NCBI Taxonomy" id="1798157"/>
    <lineage>
        <taxon>Bacteria</taxon>
        <taxon>Bacillati</taxon>
        <taxon>Actinomycetota</taxon>
        <taxon>Actinomycetes</taxon>
        <taxon>Bifidobacteriales</taxon>
        <taxon>Bifidobacteriaceae</taxon>
        <taxon>Bifidobacterium</taxon>
    </lineage>
</organism>
<dbReference type="SUPFAM" id="SSF53271">
    <property type="entry name" value="PRTase-like"/>
    <property type="match status" value="1"/>
</dbReference>
<evidence type="ECO:0000313" key="3">
    <source>
        <dbReference type="Proteomes" id="UP000469763"/>
    </source>
</evidence>
<proteinExistence type="inferred from homology"/>
<accession>A0A7K3TGX4</accession>
<dbReference type="EMBL" id="WHZY01000006">
    <property type="protein sequence ID" value="NEG78347.1"/>
    <property type="molecule type" value="Genomic_DNA"/>
</dbReference>
<gene>
    <name evidence="2" type="ORF">GFD22_05070</name>
</gene>
<dbReference type="Proteomes" id="UP000469763">
    <property type="component" value="Unassembled WGS sequence"/>
</dbReference>
<dbReference type="InterPro" id="IPR000836">
    <property type="entry name" value="PRTase_dom"/>
</dbReference>
<evidence type="ECO:0000313" key="2">
    <source>
        <dbReference type="EMBL" id="NEG78347.1"/>
    </source>
</evidence>
<keyword evidence="3" id="KW-1185">Reference proteome</keyword>
<dbReference type="CDD" id="cd06223">
    <property type="entry name" value="PRTases_typeI"/>
    <property type="match status" value="1"/>
</dbReference>
<dbReference type="AlphaFoldDB" id="A0A7K3TGX4"/>
<dbReference type="RefSeq" id="WP_152350054.1">
    <property type="nucleotide sequence ID" value="NZ_WBSN01000005.1"/>
</dbReference>
<reference evidence="2 3" key="1">
    <citation type="submission" date="2019-10" db="EMBL/GenBank/DDBJ databases">
        <title>Bifidobacterium from non-human primates.</title>
        <authorList>
            <person name="Modesto M."/>
        </authorList>
    </citation>
    <scope>NUCLEOTIDE SEQUENCE [LARGE SCALE GENOMIC DNA]</scope>
    <source>
        <strain evidence="2 3">TREC</strain>
    </source>
</reference>
<evidence type="ECO:0000256" key="1">
    <source>
        <dbReference type="ARBA" id="ARBA00008007"/>
    </source>
</evidence>
<dbReference type="OrthoDB" id="5242900at2"/>